<keyword evidence="9" id="KW-1185">Reference proteome</keyword>
<name>A0ABM8S9U3_9BACT</name>
<sequence>MEIHSSHDSSNTAAEKYRVLLEITNALVLNLDRDALFKAIASEIRNVTTFDRAGITLYDPVADHFQIYSLETTAPPVSLQRGADIPREGSGMGWTFDHRTPLYRPQLPDDRGFFEDTHFLAEGLQSVLYLPLMTRDRILGTLQVASTIPSRYTDEDIAFLLQVASQLALALDNALCYDTIKSLRDQLHKENVYLQEEIKSTHNFEEIIGESPVIRRVLRSVEQVAPTDSTVLIRGETGTGKELIARAIHDLSQRKSRPLVRVNCAALPAGLVESELFGHEKGAFTGALNKKIGRFELAHQGTIFLDEVGDLPLETQAKLLRVLQEQEFERVGGAQTITVNVRVMAATNRDLKAAVTQQTFRADLFYRLNVFPIQIPPLRERTEDIPILARYFIDKYMKKMNKQFEAIGHSTMERLVQYAWPGNVREFEHVIERAVIHCSGPTLDIGNEALSVTSAAVATPERLMTLEEMERSHILKVLELTKWVVGGPKGAAELLNIHPNTLRSRLPKLGITKPE</sequence>
<keyword evidence="5" id="KW-0010">Activator</keyword>
<dbReference type="SUPFAM" id="SSF46689">
    <property type="entry name" value="Homeodomain-like"/>
    <property type="match status" value="1"/>
</dbReference>
<proteinExistence type="predicted"/>
<gene>
    <name evidence="8" type="ORF">NSPZN2_70126</name>
</gene>
<dbReference type="PANTHER" id="PTHR32071">
    <property type="entry name" value="TRANSCRIPTIONAL REGULATORY PROTEIN"/>
    <property type="match status" value="1"/>
</dbReference>
<reference evidence="8 9" key="1">
    <citation type="submission" date="2021-02" db="EMBL/GenBank/DDBJ databases">
        <authorList>
            <person name="Han P."/>
        </authorList>
    </citation>
    <scope>NUCLEOTIDE SEQUENCE [LARGE SCALE GENOMIC DNA]</scope>
    <source>
        <strain evidence="8">Candidatus Nitrospira sp. ZN2</strain>
    </source>
</reference>
<dbReference type="Gene3D" id="3.40.50.300">
    <property type="entry name" value="P-loop containing nucleotide triphosphate hydrolases"/>
    <property type="match status" value="1"/>
</dbReference>
<dbReference type="CDD" id="cd00009">
    <property type="entry name" value="AAA"/>
    <property type="match status" value="1"/>
</dbReference>
<keyword evidence="1" id="KW-0547">Nucleotide-binding</keyword>
<dbReference type="Gene3D" id="1.10.8.60">
    <property type="match status" value="1"/>
</dbReference>
<dbReference type="Gene3D" id="3.30.450.40">
    <property type="match status" value="1"/>
</dbReference>
<evidence type="ECO:0000256" key="4">
    <source>
        <dbReference type="ARBA" id="ARBA00023125"/>
    </source>
</evidence>
<keyword evidence="6" id="KW-0804">Transcription</keyword>
<dbReference type="SUPFAM" id="SSF55781">
    <property type="entry name" value="GAF domain-like"/>
    <property type="match status" value="1"/>
</dbReference>
<accession>A0ABM8S9U3</accession>
<dbReference type="EMBL" id="CAJNBJ010000020">
    <property type="protein sequence ID" value="CAE6796672.1"/>
    <property type="molecule type" value="Genomic_DNA"/>
</dbReference>
<evidence type="ECO:0000256" key="6">
    <source>
        <dbReference type="ARBA" id="ARBA00023163"/>
    </source>
</evidence>
<dbReference type="Proteomes" id="UP000675880">
    <property type="component" value="Unassembled WGS sequence"/>
</dbReference>
<evidence type="ECO:0000313" key="9">
    <source>
        <dbReference type="Proteomes" id="UP000675880"/>
    </source>
</evidence>
<dbReference type="Gene3D" id="1.10.10.60">
    <property type="entry name" value="Homeodomain-like"/>
    <property type="match status" value="1"/>
</dbReference>
<keyword evidence="3" id="KW-0805">Transcription regulation</keyword>
<dbReference type="PANTHER" id="PTHR32071:SF117">
    <property type="entry name" value="PTS-DEPENDENT DIHYDROXYACETONE KINASE OPERON REGULATORY PROTEIN-RELATED"/>
    <property type="match status" value="1"/>
</dbReference>
<dbReference type="InterPro" id="IPR025662">
    <property type="entry name" value="Sigma_54_int_dom_ATP-bd_1"/>
</dbReference>
<organism evidence="8 9">
    <name type="scientific">Nitrospira defluvii</name>
    <dbReference type="NCBI Taxonomy" id="330214"/>
    <lineage>
        <taxon>Bacteria</taxon>
        <taxon>Pseudomonadati</taxon>
        <taxon>Nitrospirota</taxon>
        <taxon>Nitrospiria</taxon>
        <taxon>Nitrospirales</taxon>
        <taxon>Nitrospiraceae</taxon>
        <taxon>Nitrospira</taxon>
    </lineage>
</organism>
<evidence type="ECO:0000256" key="5">
    <source>
        <dbReference type="ARBA" id="ARBA00023159"/>
    </source>
</evidence>
<dbReference type="SMART" id="SM00065">
    <property type="entry name" value="GAF"/>
    <property type="match status" value="1"/>
</dbReference>
<evidence type="ECO:0000256" key="2">
    <source>
        <dbReference type="ARBA" id="ARBA00022840"/>
    </source>
</evidence>
<evidence type="ECO:0000256" key="1">
    <source>
        <dbReference type="ARBA" id="ARBA00022741"/>
    </source>
</evidence>
<evidence type="ECO:0000256" key="3">
    <source>
        <dbReference type="ARBA" id="ARBA00023015"/>
    </source>
</evidence>
<protein>
    <submittedName>
        <fullName evidence="8">Formate hydrogenlyase transcriptional activator</fullName>
    </submittedName>
</protein>
<dbReference type="InterPro" id="IPR027417">
    <property type="entry name" value="P-loop_NTPase"/>
</dbReference>
<dbReference type="RefSeq" id="WP_213044072.1">
    <property type="nucleotide sequence ID" value="NZ_CAJNBJ010000020.1"/>
</dbReference>
<dbReference type="PROSITE" id="PS50045">
    <property type="entry name" value="SIGMA54_INTERACT_4"/>
    <property type="match status" value="1"/>
</dbReference>
<dbReference type="InterPro" id="IPR003018">
    <property type="entry name" value="GAF"/>
</dbReference>
<dbReference type="Pfam" id="PF00158">
    <property type="entry name" value="Sigma54_activat"/>
    <property type="match status" value="1"/>
</dbReference>
<comment type="caution">
    <text evidence="8">The sequence shown here is derived from an EMBL/GenBank/DDBJ whole genome shotgun (WGS) entry which is preliminary data.</text>
</comment>
<dbReference type="InterPro" id="IPR058031">
    <property type="entry name" value="AAA_lid_NorR"/>
</dbReference>
<dbReference type="InterPro" id="IPR009057">
    <property type="entry name" value="Homeodomain-like_sf"/>
</dbReference>
<evidence type="ECO:0000313" key="8">
    <source>
        <dbReference type="EMBL" id="CAE6796672.1"/>
    </source>
</evidence>
<dbReference type="InterPro" id="IPR029016">
    <property type="entry name" value="GAF-like_dom_sf"/>
</dbReference>
<dbReference type="InterPro" id="IPR002078">
    <property type="entry name" value="Sigma_54_int"/>
</dbReference>
<keyword evidence="2" id="KW-0067">ATP-binding</keyword>
<dbReference type="InterPro" id="IPR002197">
    <property type="entry name" value="HTH_Fis"/>
</dbReference>
<dbReference type="PROSITE" id="PS00675">
    <property type="entry name" value="SIGMA54_INTERACT_1"/>
    <property type="match status" value="1"/>
</dbReference>
<feature type="domain" description="Sigma-54 factor interaction" evidence="7">
    <location>
        <begin position="207"/>
        <end position="436"/>
    </location>
</feature>
<evidence type="ECO:0000259" key="7">
    <source>
        <dbReference type="PROSITE" id="PS50045"/>
    </source>
</evidence>
<dbReference type="SUPFAM" id="SSF52540">
    <property type="entry name" value="P-loop containing nucleoside triphosphate hydrolases"/>
    <property type="match status" value="1"/>
</dbReference>
<dbReference type="SMART" id="SM00382">
    <property type="entry name" value="AAA"/>
    <property type="match status" value="1"/>
</dbReference>
<keyword evidence="4" id="KW-0238">DNA-binding</keyword>
<dbReference type="Pfam" id="PF25601">
    <property type="entry name" value="AAA_lid_14"/>
    <property type="match status" value="1"/>
</dbReference>
<dbReference type="InterPro" id="IPR003593">
    <property type="entry name" value="AAA+_ATPase"/>
</dbReference>
<dbReference type="Pfam" id="PF13185">
    <property type="entry name" value="GAF_2"/>
    <property type="match status" value="1"/>
</dbReference>
<dbReference type="Pfam" id="PF02954">
    <property type="entry name" value="HTH_8"/>
    <property type="match status" value="1"/>
</dbReference>